<evidence type="ECO:0000256" key="3">
    <source>
        <dbReference type="ARBA" id="ARBA00011209"/>
    </source>
</evidence>
<keyword evidence="4 11" id="KW-0963">Cytoplasm</keyword>
<evidence type="ECO:0000256" key="5">
    <source>
        <dbReference type="ARBA" id="ARBA00022598"/>
    </source>
</evidence>
<keyword evidence="6 11" id="KW-0547">Nucleotide-binding</keyword>
<evidence type="ECO:0000313" key="13">
    <source>
        <dbReference type="EMBL" id="MBL0403968.1"/>
    </source>
</evidence>
<evidence type="ECO:0000313" key="14">
    <source>
        <dbReference type="Proteomes" id="UP000605848"/>
    </source>
</evidence>
<comment type="caution">
    <text evidence="13">The sequence shown here is derived from an EMBL/GenBank/DDBJ whole genome shotgun (WGS) entry which is preliminary data.</text>
</comment>
<dbReference type="GO" id="GO:0004820">
    <property type="term" value="F:glycine-tRNA ligase activity"/>
    <property type="evidence" value="ECO:0007669"/>
    <property type="project" value="UniProtKB-UniRule"/>
</dbReference>
<evidence type="ECO:0000256" key="9">
    <source>
        <dbReference type="ARBA" id="ARBA00023146"/>
    </source>
</evidence>
<evidence type="ECO:0000256" key="6">
    <source>
        <dbReference type="ARBA" id="ARBA00022741"/>
    </source>
</evidence>
<dbReference type="GO" id="GO:0005829">
    <property type="term" value="C:cytosol"/>
    <property type="evidence" value="ECO:0007669"/>
    <property type="project" value="TreeGrafter"/>
</dbReference>
<evidence type="ECO:0000256" key="10">
    <source>
        <dbReference type="ARBA" id="ARBA00047937"/>
    </source>
</evidence>
<dbReference type="HAMAP" id="MF_00255">
    <property type="entry name" value="Gly_tRNA_synth_beta"/>
    <property type="match status" value="1"/>
</dbReference>
<name>A0A936Z6A3_9HYPH</name>
<dbReference type="RefSeq" id="WP_202058292.1">
    <property type="nucleotide sequence ID" value="NZ_JAEQMY010000009.1"/>
</dbReference>
<keyword evidence="7 11" id="KW-0067">ATP-binding</keyword>
<evidence type="ECO:0000256" key="11">
    <source>
        <dbReference type="HAMAP-Rule" id="MF_00255"/>
    </source>
</evidence>
<gene>
    <name evidence="11" type="primary">glyS</name>
    <name evidence="13" type="ORF">JKG68_08335</name>
</gene>
<dbReference type="NCBIfam" id="TIGR00211">
    <property type="entry name" value="glyS"/>
    <property type="match status" value="1"/>
</dbReference>
<keyword evidence="5 11" id="KW-0436">Ligase</keyword>
<evidence type="ECO:0000256" key="4">
    <source>
        <dbReference type="ARBA" id="ARBA00022490"/>
    </source>
</evidence>
<dbReference type="InterPro" id="IPR008909">
    <property type="entry name" value="DALR_anticod-bd"/>
</dbReference>
<dbReference type="PANTHER" id="PTHR30075">
    <property type="entry name" value="GLYCYL-TRNA SYNTHETASE"/>
    <property type="match status" value="1"/>
</dbReference>
<comment type="subcellular location">
    <subcellularLocation>
        <location evidence="1 11">Cytoplasm</location>
    </subcellularLocation>
</comment>
<dbReference type="GO" id="GO:0006426">
    <property type="term" value="P:glycyl-tRNA aminoacylation"/>
    <property type="evidence" value="ECO:0007669"/>
    <property type="project" value="UniProtKB-UniRule"/>
</dbReference>
<proteinExistence type="inferred from homology"/>
<organism evidence="13 14">
    <name type="scientific">Microvirga aerilata</name>
    <dbReference type="NCBI Taxonomy" id="670292"/>
    <lineage>
        <taxon>Bacteria</taxon>
        <taxon>Pseudomonadati</taxon>
        <taxon>Pseudomonadota</taxon>
        <taxon>Alphaproteobacteria</taxon>
        <taxon>Hyphomicrobiales</taxon>
        <taxon>Methylobacteriaceae</taxon>
        <taxon>Microvirga</taxon>
    </lineage>
</organism>
<dbReference type="GO" id="GO:0004814">
    <property type="term" value="F:arginine-tRNA ligase activity"/>
    <property type="evidence" value="ECO:0007669"/>
    <property type="project" value="InterPro"/>
</dbReference>
<comment type="subunit">
    <text evidence="3 11">Tetramer of two alpha and two beta subunits.</text>
</comment>
<evidence type="ECO:0000256" key="1">
    <source>
        <dbReference type="ARBA" id="ARBA00004496"/>
    </source>
</evidence>
<dbReference type="EC" id="6.1.1.14" evidence="11"/>
<keyword evidence="9 11" id="KW-0030">Aminoacyl-tRNA synthetase</keyword>
<dbReference type="InterPro" id="IPR006194">
    <property type="entry name" value="Gly-tRNA-synth_heterodimer"/>
</dbReference>
<evidence type="ECO:0000259" key="12">
    <source>
        <dbReference type="Pfam" id="PF05746"/>
    </source>
</evidence>
<sequence>MPDLLLEIFSEEIPARMQRRAAEDLKKLVTDALVERGFLYEGAQGFATPRRLALTIAGLPVKGQDVREERKGPRVGSPDGAIQGFLKGAGLASIDQARIESDPKKGEFYVAVIEKPGRATQDVLAEILPGIVKNFPWPKSMRWGAASKEPGSLRWVRPLHSIVCTFGPETEDPEVVRFDVDGIASGDVTKGHRFLAPGEIRVKRFDDYAPALERAKVVLDADRRKDMILHDAKDLAFAQGLELVEDEGLLEEVAGLVEWPVVLMGSFDEAFLDIPPEVIRTTIRANQKCFVLRDPATGKLANRFLLTSNLIATDGGKTIVAGNERVVRARLSDAKFFWETDQRVKLEDRLEKLKSIVFHEKLGTQYQRVERIAALAKELAPIVGADPELAQRAARLAKADLVTEMVGEFPELQGLMGRYYATLQGEHASVAAAIEEHYKPLGPSDRVPTDPVSVAVALADKIDTLVGFWAIDEKPTGSKDPYALRRAALGVVRLVLDNQLRLPISEPLIYASAMHQFVSYLRARSSELQDIENIAQKMRSDQLDEVATKFAGGTKAIELEDAREFFGDKELGNDLLSFFADRLKVYLRDQGARHDLIDAVFALESQDDLLMIVRRVEALGRFLDTEDGRNLLAGYRRAANILRIEEKKDGRVYSEAPDLQIVNDQGQIEEKALAVVLDGAKREAAAAVEAEDFEGAMRALSRLRQPVDAFFDKVTVNADDAGLRANRLRLLNSIREATRTVADFSRIEG</sequence>
<feature type="domain" description="DALR anticodon binding" evidence="12">
    <location>
        <begin position="633"/>
        <end position="736"/>
    </location>
</feature>
<comment type="catalytic activity">
    <reaction evidence="10 11">
        <text>tRNA(Gly) + glycine + ATP = glycyl-tRNA(Gly) + AMP + diphosphate</text>
        <dbReference type="Rhea" id="RHEA:16013"/>
        <dbReference type="Rhea" id="RHEA-COMP:9664"/>
        <dbReference type="Rhea" id="RHEA-COMP:9683"/>
        <dbReference type="ChEBI" id="CHEBI:30616"/>
        <dbReference type="ChEBI" id="CHEBI:33019"/>
        <dbReference type="ChEBI" id="CHEBI:57305"/>
        <dbReference type="ChEBI" id="CHEBI:78442"/>
        <dbReference type="ChEBI" id="CHEBI:78522"/>
        <dbReference type="ChEBI" id="CHEBI:456215"/>
        <dbReference type="EC" id="6.1.1.14"/>
    </reaction>
</comment>
<dbReference type="GO" id="GO:0005524">
    <property type="term" value="F:ATP binding"/>
    <property type="evidence" value="ECO:0007669"/>
    <property type="project" value="UniProtKB-UniRule"/>
</dbReference>
<dbReference type="Proteomes" id="UP000605848">
    <property type="component" value="Unassembled WGS sequence"/>
</dbReference>
<dbReference type="GO" id="GO:0006420">
    <property type="term" value="P:arginyl-tRNA aminoacylation"/>
    <property type="evidence" value="ECO:0007669"/>
    <property type="project" value="InterPro"/>
</dbReference>
<dbReference type="PRINTS" id="PR01045">
    <property type="entry name" value="TRNASYNTHGB"/>
</dbReference>
<dbReference type="EMBL" id="JAEQMY010000009">
    <property type="protein sequence ID" value="MBL0403968.1"/>
    <property type="molecule type" value="Genomic_DNA"/>
</dbReference>
<dbReference type="Pfam" id="PF05746">
    <property type="entry name" value="DALR_1"/>
    <property type="match status" value="1"/>
</dbReference>
<dbReference type="InterPro" id="IPR015944">
    <property type="entry name" value="Gly-tRNA-synth_bsu"/>
</dbReference>
<protein>
    <recommendedName>
        <fullName evidence="11">Glycine--tRNA ligase beta subunit</fullName>
        <ecNumber evidence="11">6.1.1.14</ecNumber>
    </recommendedName>
    <alternativeName>
        <fullName evidence="11">Glycyl-tRNA synthetase beta subunit</fullName>
        <shortName evidence="11">GlyRS</shortName>
    </alternativeName>
</protein>
<keyword evidence="8 11" id="KW-0648">Protein biosynthesis</keyword>
<comment type="similarity">
    <text evidence="2 11">Belongs to the class-II aminoacyl-tRNA synthetase family.</text>
</comment>
<dbReference type="SUPFAM" id="SSF109604">
    <property type="entry name" value="HD-domain/PDEase-like"/>
    <property type="match status" value="1"/>
</dbReference>
<dbReference type="AlphaFoldDB" id="A0A936Z6A3"/>
<evidence type="ECO:0000256" key="2">
    <source>
        <dbReference type="ARBA" id="ARBA00008226"/>
    </source>
</evidence>
<dbReference type="PROSITE" id="PS50861">
    <property type="entry name" value="AA_TRNA_LIGASE_II_GLYAB"/>
    <property type="match status" value="1"/>
</dbReference>
<reference evidence="13" key="1">
    <citation type="submission" date="2021-01" db="EMBL/GenBank/DDBJ databases">
        <title>Microvirga sp.</title>
        <authorList>
            <person name="Kim M.K."/>
        </authorList>
    </citation>
    <scope>NUCLEOTIDE SEQUENCE</scope>
    <source>
        <strain evidence="13">5420S-16</strain>
    </source>
</reference>
<keyword evidence="14" id="KW-1185">Reference proteome</keyword>
<accession>A0A936Z6A3</accession>
<dbReference type="Pfam" id="PF02092">
    <property type="entry name" value="tRNA_synt_2f"/>
    <property type="match status" value="1"/>
</dbReference>
<dbReference type="PANTHER" id="PTHR30075:SF2">
    <property type="entry name" value="GLYCINE--TRNA LIGASE, CHLOROPLASTIC_MITOCHONDRIAL 2"/>
    <property type="match status" value="1"/>
</dbReference>
<evidence type="ECO:0000256" key="7">
    <source>
        <dbReference type="ARBA" id="ARBA00022840"/>
    </source>
</evidence>
<evidence type="ECO:0000256" key="8">
    <source>
        <dbReference type="ARBA" id="ARBA00022917"/>
    </source>
</evidence>